<feature type="transmembrane region" description="Helical" evidence="6">
    <location>
        <begin position="153"/>
        <end position="174"/>
    </location>
</feature>
<dbReference type="GO" id="GO:0006644">
    <property type="term" value="P:phospholipid metabolic process"/>
    <property type="evidence" value="ECO:0007669"/>
    <property type="project" value="InterPro"/>
</dbReference>
<feature type="transmembrane region" description="Helical" evidence="6">
    <location>
        <begin position="76"/>
        <end position="100"/>
    </location>
</feature>
<dbReference type="PANTHER" id="PTHR10165:SF103">
    <property type="entry name" value="PHOSPHOLIPID PHOSPHATASE HOMOLOG 1.2 HOMOLOG"/>
    <property type="match status" value="1"/>
</dbReference>
<keyword evidence="3 6" id="KW-0812">Transmembrane</keyword>
<organism evidence="8 9">
    <name type="scientific">Panagrolaimus davidi</name>
    <dbReference type="NCBI Taxonomy" id="227884"/>
    <lineage>
        <taxon>Eukaryota</taxon>
        <taxon>Metazoa</taxon>
        <taxon>Ecdysozoa</taxon>
        <taxon>Nematoda</taxon>
        <taxon>Chromadorea</taxon>
        <taxon>Rhabditida</taxon>
        <taxon>Tylenchina</taxon>
        <taxon>Panagrolaimomorpha</taxon>
        <taxon>Panagrolaimoidea</taxon>
        <taxon>Panagrolaimidae</taxon>
        <taxon>Panagrolaimus</taxon>
    </lineage>
</organism>
<keyword evidence="4 6" id="KW-1133">Transmembrane helix</keyword>
<dbReference type="InterPro" id="IPR000326">
    <property type="entry name" value="PAP2/HPO"/>
</dbReference>
<feature type="domain" description="Phosphatidic acid phosphatase type 2/haloperoxidase" evidence="7">
    <location>
        <begin position="84"/>
        <end position="232"/>
    </location>
</feature>
<evidence type="ECO:0000256" key="1">
    <source>
        <dbReference type="ARBA" id="ARBA00004141"/>
    </source>
</evidence>
<dbReference type="PANTHER" id="PTHR10165">
    <property type="entry name" value="LIPID PHOSPHATE PHOSPHATASE"/>
    <property type="match status" value="1"/>
</dbReference>
<feature type="transmembrane region" description="Helical" evidence="6">
    <location>
        <begin position="33"/>
        <end position="55"/>
    </location>
</feature>
<feature type="transmembrane region" description="Helical" evidence="6">
    <location>
        <begin position="217"/>
        <end position="236"/>
    </location>
</feature>
<dbReference type="GO" id="GO:0005886">
    <property type="term" value="C:plasma membrane"/>
    <property type="evidence" value="ECO:0007669"/>
    <property type="project" value="TreeGrafter"/>
</dbReference>
<dbReference type="Pfam" id="PF01569">
    <property type="entry name" value="PAP2"/>
    <property type="match status" value="1"/>
</dbReference>
<dbReference type="AlphaFoldDB" id="A0A914PVX7"/>
<protein>
    <submittedName>
        <fullName evidence="9">Phosphatidic acid phosphatase type 2/haloperoxidase domain-containing protein</fullName>
    </submittedName>
</protein>
<evidence type="ECO:0000259" key="7">
    <source>
        <dbReference type="SMART" id="SM00014"/>
    </source>
</evidence>
<dbReference type="InterPro" id="IPR043216">
    <property type="entry name" value="PAP-like"/>
</dbReference>
<dbReference type="InterPro" id="IPR036938">
    <property type="entry name" value="PAP2/HPO_sf"/>
</dbReference>
<sequence>MIPGPRKLGFFCGDESIRLPYKESTIPMPLLHAIFYILWIPMLIYTEYCCSKYLYSKYSSKLPMKFECYGHNISATIVRVIRFFLISQLGYMIDIFLLNITKYSTGRLRPHFLDVCRSSVNTSTIAQCGDAATYVQHYMCLGNDQKRITDARLSFFSGHTSHSFYWAMFFSLYLHSRIGRTYRTSVAFPVLYTLLFGLAAFVGYSRIFDNKHHVIDVVTGALEGSAVAGLMVLVFFRHQFFDINFIPHEIKANNNSESSSETDSEANIECNSVTTKVTTVDVNPAPESEVIEIQLDDDDEIIPPPIVKKETAKRRESTTQTDTVIRPKIIKHTESHV</sequence>
<dbReference type="GO" id="GO:0008195">
    <property type="term" value="F:phosphatidate phosphatase activity"/>
    <property type="evidence" value="ECO:0007669"/>
    <property type="project" value="TreeGrafter"/>
</dbReference>
<dbReference type="Proteomes" id="UP000887578">
    <property type="component" value="Unplaced"/>
</dbReference>
<evidence type="ECO:0000256" key="2">
    <source>
        <dbReference type="ARBA" id="ARBA00008816"/>
    </source>
</evidence>
<feature type="transmembrane region" description="Helical" evidence="6">
    <location>
        <begin position="186"/>
        <end position="205"/>
    </location>
</feature>
<dbReference type="WBParaSite" id="PDA_v2.g20491.t1">
    <property type="protein sequence ID" value="PDA_v2.g20491.t1"/>
    <property type="gene ID" value="PDA_v2.g20491"/>
</dbReference>
<name>A0A914PVX7_9BILA</name>
<keyword evidence="8" id="KW-1185">Reference proteome</keyword>
<comment type="similarity">
    <text evidence="2">Belongs to the PA-phosphatase related phosphoesterase family.</text>
</comment>
<reference evidence="9" key="1">
    <citation type="submission" date="2022-11" db="UniProtKB">
        <authorList>
            <consortium name="WormBaseParasite"/>
        </authorList>
    </citation>
    <scope>IDENTIFICATION</scope>
</reference>
<evidence type="ECO:0000313" key="8">
    <source>
        <dbReference type="Proteomes" id="UP000887578"/>
    </source>
</evidence>
<dbReference type="SMART" id="SM00014">
    <property type="entry name" value="acidPPc"/>
    <property type="match status" value="1"/>
</dbReference>
<proteinExistence type="inferred from homology"/>
<dbReference type="GO" id="GO:0046839">
    <property type="term" value="P:phospholipid dephosphorylation"/>
    <property type="evidence" value="ECO:0007669"/>
    <property type="project" value="TreeGrafter"/>
</dbReference>
<evidence type="ECO:0000313" key="9">
    <source>
        <dbReference type="WBParaSite" id="PDA_v2.g20491.t1"/>
    </source>
</evidence>
<accession>A0A914PVX7</accession>
<dbReference type="Gene3D" id="1.20.144.10">
    <property type="entry name" value="Phosphatidic acid phosphatase type 2/haloperoxidase"/>
    <property type="match status" value="1"/>
</dbReference>
<evidence type="ECO:0000256" key="5">
    <source>
        <dbReference type="ARBA" id="ARBA00023136"/>
    </source>
</evidence>
<dbReference type="GO" id="GO:0007165">
    <property type="term" value="P:signal transduction"/>
    <property type="evidence" value="ECO:0007669"/>
    <property type="project" value="TreeGrafter"/>
</dbReference>
<comment type="subcellular location">
    <subcellularLocation>
        <location evidence="1">Membrane</location>
        <topology evidence="1">Multi-pass membrane protein</topology>
    </subcellularLocation>
</comment>
<evidence type="ECO:0000256" key="4">
    <source>
        <dbReference type="ARBA" id="ARBA00022989"/>
    </source>
</evidence>
<dbReference type="SUPFAM" id="SSF48317">
    <property type="entry name" value="Acid phosphatase/Vanadium-dependent haloperoxidase"/>
    <property type="match status" value="1"/>
</dbReference>
<evidence type="ECO:0000256" key="3">
    <source>
        <dbReference type="ARBA" id="ARBA00022692"/>
    </source>
</evidence>
<keyword evidence="5 6" id="KW-0472">Membrane</keyword>
<evidence type="ECO:0000256" key="6">
    <source>
        <dbReference type="SAM" id="Phobius"/>
    </source>
</evidence>